<dbReference type="AlphaFoldDB" id="A0A5P1EZE3"/>
<protein>
    <submittedName>
        <fullName evidence="1">Uncharacterized protein</fullName>
    </submittedName>
</protein>
<gene>
    <name evidence="1" type="ORF">A4U43_C05F27430</name>
</gene>
<proteinExistence type="predicted"/>
<evidence type="ECO:0000313" key="2">
    <source>
        <dbReference type="Proteomes" id="UP000243459"/>
    </source>
</evidence>
<organism evidence="1 2">
    <name type="scientific">Asparagus officinalis</name>
    <name type="common">Garden asparagus</name>
    <dbReference type="NCBI Taxonomy" id="4686"/>
    <lineage>
        <taxon>Eukaryota</taxon>
        <taxon>Viridiplantae</taxon>
        <taxon>Streptophyta</taxon>
        <taxon>Embryophyta</taxon>
        <taxon>Tracheophyta</taxon>
        <taxon>Spermatophyta</taxon>
        <taxon>Magnoliopsida</taxon>
        <taxon>Liliopsida</taxon>
        <taxon>Asparagales</taxon>
        <taxon>Asparagaceae</taxon>
        <taxon>Asparagoideae</taxon>
        <taxon>Asparagus</taxon>
    </lineage>
</organism>
<sequence>MVDPSSLKARCPSNLVVESCVEARRPSNLVVKSCVVPQISSTPPSNLVRFFVAFEESLDFLGDFIGFLLDLLDFGNYSFEHAYVELENKCEKALDSAGESSRTKHENTVWNAKCRNLGT</sequence>
<accession>A0A5P1EZE3</accession>
<dbReference type="EMBL" id="CM007385">
    <property type="protein sequence ID" value="ONK69851.1"/>
    <property type="molecule type" value="Genomic_DNA"/>
</dbReference>
<name>A0A5P1EZE3_ASPOF</name>
<evidence type="ECO:0000313" key="1">
    <source>
        <dbReference type="EMBL" id="ONK69851.1"/>
    </source>
</evidence>
<reference evidence="2" key="1">
    <citation type="journal article" date="2017" name="Nat. Commun.">
        <title>The asparagus genome sheds light on the origin and evolution of a young Y chromosome.</title>
        <authorList>
            <person name="Harkess A."/>
            <person name="Zhou J."/>
            <person name="Xu C."/>
            <person name="Bowers J.E."/>
            <person name="Van der Hulst R."/>
            <person name="Ayyampalayam S."/>
            <person name="Mercati F."/>
            <person name="Riccardi P."/>
            <person name="McKain M.R."/>
            <person name="Kakrana A."/>
            <person name="Tang H."/>
            <person name="Ray J."/>
            <person name="Groenendijk J."/>
            <person name="Arikit S."/>
            <person name="Mathioni S.M."/>
            <person name="Nakano M."/>
            <person name="Shan H."/>
            <person name="Telgmann-Rauber A."/>
            <person name="Kanno A."/>
            <person name="Yue Z."/>
            <person name="Chen H."/>
            <person name="Li W."/>
            <person name="Chen Y."/>
            <person name="Xu X."/>
            <person name="Zhang Y."/>
            <person name="Luo S."/>
            <person name="Chen H."/>
            <person name="Gao J."/>
            <person name="Mao Z."/>
            <person name="Pires J.C."/>
            <person name="Luo M."/>
            <person name="Kudrna D."/>
            <person name="Wing R.A."/>
            <person name="Meyers B.C."/>
            <person name="Yi K."/>
            <person name="Kong H."/>
            <person name="Lavrijsen P."/>
            <person name="Sunseri F."/>
            <person name="Falavigna A."/>
            <person name="Ye Y."/>
            <person name="Leebens-Mack J.H."/>
            <person name="Chen G."/>
        </authorList>
    </citation>
    <scope>NUCLEOTIDE SEQUENCE [LARGE SCALE GENOMIC DNA]</scope>
    <source>
        <strain evidence="2">cv. DH0086</strain>
    </source>
</reference>
<dbReference type="Proteomes" id="UP000243459">
    <property type="component" value="Chromosome 5"/>
</dbReference>
<keyword evidence="2" id="KW-1185">Reference proteome</keyword>
<dbReference type="Gramene" id="ONK69851">
    <property type="protein sequence ID" value="ONK69851"/>
    <property type="gene ID" value="A4U43_C05F27430"/>
</dbReference>